<dbReference type="PIRSF" id="PIRSF035875">
    <property type="entry name" value="RNase_BN"/>
    <property type="match status" value="1"/>
</dbReference>
<keyword evidence="8" id="KW-1185">Reference proteome</keyword>
<dbReference type="EMBL" id="BAAAFO010000001">
    <property type="protein sequence ID" value="GAA0245114.1"/>
    <property type="molecule type" value="Genomic_DNA"/>
</dbReference>
<dbReference type="PANTHER" id="PTHR30213">
    <property type="entry name" value="INNER MEMBRANE PROTEIN YHJD"/>
    <property type="match status" value="1"/>
</dbReference>
<feature type="transmembrane region" description="Helical" evidence="6">
    <location>
        <begin position="142"/>
        <end position="163"/>
    </location>
</feature>
<keyword evidence="3 6" id="KW-0812">Transmembrane</keyword>
<feature type="transmembrane region" description="Helical" evidence="6">
    <location>
        <begin position="169"/>
        <end position="191"/>
    </location>
</feature>
<dbReference type="Pfam" id="PF03631">
    <property type="entry name" value="Virul_fac_BrkB"/>
    <property type="match status" value="1"/>
</dbReference>
<evidence type="ECO:0000256" key="6">
    <source>
        <dbReference type="SAM" id="Phobius"/>
    </source>
</evidence>
<protein>
    <submittedName>
        <fullName evidence="7">YihY/virulence factor BrkB family protein</fullName>
    </submittedName>
</protein>
<evidence type="ECO:0000313" key="8">
    <source>
        <dbReference type="Proteomes" id="UP001500657"/>
    </source>
</evidence>
<dbReference type="PANTHER" id="PTHR30213:SF1">
    <property type="entry name" value="INNER MEMBRANE PROTEIN YHJD"/>
    <property type="match status" value="1"/>
</dbReference>
<reference evidence="7 8" key="1">
    <citation type="journal article" date="2019" name="Int. J. Syst. Evol. Microbiol.">
        <title>The Global Catalogue of Microorganisms (GCM) 10K type strain sequencing project: providing services to taxonomists for standard genome sequencing and annotation.</title>
        <authorList>
            <consortium name="The Broad Institute Genomics Platform"/>
            <consortium name="The Broad Institute Genome Sequencing Center for Infectious Disease"/>
            <person name="Wu L."/>
            <person name="Ma J."/>
        </authorList>
    </citation>
    <scope>NUCLEOTIDE SEQUENCE [LARGE SCALE GENOMIC DNA]</scope>
    <source>
        <strain evidence="7 8">JCM 16242</strain>
    </source>
</reference>
<evidence type="ECO:0000256" key="4">
    <source>
        <dbReference type="ARBA" id="ARBA00022989"/>
    </source>
</evidence>
<evidence type="ECO:0000256" key="5">
    <source>
        <dbReference type="ARBA" id="ARBA00023136"/>
    </source>
</evidence>
<keyword evidence="5 6" id="KW-0472">Membrane</keyword>
<keyword evidence="2" id="KW-1003">Cell membrane</keyword>
<gene>
    <name evidence="7" type="ORF">GCM10009126_08480</name>
</gene>
<dbReference type="NCBIfam" id="TIGR00765">
    <property type="entry name" value="yihY_not_rbn"/>
    <property type="match status" value="1"/>
</dbReference>
<organism evidence="7 8">
    <name type="scientific">Rhodanobacter caeni</name>
    <dbReference type="NCBI Taxonomy" id="657654"/>
    <lineage>
        <taxon>Bacteria</taxon>
        <taxon>Pseudomonadati</taxon>
        <taxon>Pseudomonadota</taxon>
        <taxon>Gammaproteobacteria</taxon>
        <taxon>Lysobacterales</taxon>
        <taxon>Rhodanobacteraceae</taxon>
        <taxon>Rhodanobacter</taxon>
    </lineage>
</organism>
<dbReference type="Proteomes" id="UP001500657">
    <property type="component" value="Unassembled WGS sequence"/>
</dbReference>
<feature type="transmembrane region" description="Helical" evidence="6">
    <location>
        <begin position="87"/>
        <end position="109"/>
    </location>
</feature>
<dbReference type="RefSeq" id="WP_343880484.1">
    <property type="nucleotide sequence ID" value="NZ_BAAAFO010000001.1"/>
</dbReference>
<dbReference type="InterPro" id="IPR017039">
    <property type="entry name" value="Virul_fac_BrkB"/>
</dbReference>
<comment type="subcellular location">
    <subcellularLocation>
        <location evidence="1">Cell membrane</location>
        <topology evidence="1">Multi-pass membrane protein</topology>
    </subcellularLocation>
</comment>
<proteinExistence type="predicted"/>
<feature type="transmembrane region" description="Helical" evidence="6">
    <location>
        <begin position="29"/>
        <end position="51"/>
    </location>
</feature>
<comment type="caution">
    <text evidence="7">The sequence shown here is derived from an EMBL/GenBank/DDBJ whole genome shotgun (WGS) entry which is preliminary data.</text>
</comment>
<evidence type="ECO:0000256" key="1">
    <source>
        <dbReference type="ARBA" id="ARBA00004651"/>
    </source>
</evidence>
<sequence>MRVSQFAVALRKAVSGVGEDALLTRAAAIAFYSALSFAPLMVLLLWVLAALRPEWQAQLTDGLASMLGEKAAGATAMVLENAESKPTLGNIAGIVGLCITLFSASVVFAQLQESLNAIWDVEAKPGKAITAWLWARARAISLLVGMAFLLIVSFVVSAFIHLFVPADSLAWSIAERCVSLLVFIAAFGAMYRVLPDAHIAWVDAWRGALLTTVLFVAGKYVIDLYIQHASVGGAYGPAGALVVLLTWVYYAATIVLVGAELTHGLSLARGESVQPQPQAEKTDDTRAPC</sequence>
<evidence type="ECO:0000256" key="2">
    <source>
        <dbReference type="ARBA" id="ARBA00022475"/>
    </source>
</evidence>
<feature type="transmembrane region" description="Helical" evidence="6">
    <location>
        <begin position="203"/>
        <end position="222"/>
    </location>
</feature>
<accession>A0ABN0UBT1</accession>
<evidence type="ECO:0000313" key="7">
    <source>
        <dbReference type="EMBL" id="GAA0245114.1"/>
    </source>
</evidence>
<name>A0ABN0UBT1_9GAMM</name>
<evidence type="ECO:0000256" key="3">
    <source>
        <dbReference type="ARBA" id="ARBA00022692"/>
    </source>
</evidence>
<feature type="transmembrane region" description="Helical" evidence="6">
    <location>
        <begin position="234"/>
        <end position="259"/>
    </location>
</feature>
<keyword evidence="4 6" id="KW-1133">Transmembrane helix</keyword>